<name>A0A5D0MFX1_9BACT</name>
<dbReference type="Pfam" id="PF02502">
    <property type="entry name" value="LacAB_rpiB"/>
    <property type="match status" value="1"/>
</dbReference>
<keyword evidence="2 4" id="KW-0413">Isomerase</keyword>
<dbReference type="NCBIfam" id="NF004051">
    <property type="entry name" value="PRK05571.1"/>
    <property type="match status" value="1"/>
</dbReference>
<protein>
    <submittedName>
        <fullName evidence="4">Ribose 5-phosphate isomerase B</fullName>
        <ecNumber evidence="4">5.3.1.6</ecNumber>
    </submittedName>
</protein>
<dbReference type="InterPro" id="IPR036569">
    <property type="entry name" value="RpiB_LacA_LacB_sf"/>
</dbReference>
<dbReference type="NCBIfam" id="TIGR00689">
    <property type="entry name" value="rpiB_lacA_lacB"/>
    <property type="match status" value="1"/>
</dbReference>
<dbReference type="EMBL" id="VSIX01000016">
    <property type="protein sequence ID" value="TYB31936.1"/>
    <property type="molecule type" value="Genomic_DNA"/>
</dbReference>
<dbReference type="Proteomes" id="UP000324143">
    <property type="component" value="Unassembled WGS sequence"/>
</dbReference>
<dbReference type="PANTHER" id="PTHR30345">
    <property type="entry name" value="RIBOSE-5-PHOSPHATE ISOMERASE B"/>
    <property type="match status" value="1"/>
</dbReference>
<dbReference type="PANTHER" id="PTHR30345:SF0">
    <property type="entry name" value="DNA DAMAGE-REPAIR_TOLERATION PROTEIN DRT102"/>
    <property type="match status" value="1"/>
</dbReference>
<evidence type="ECO:0000256" key="2">
    <source>
        <dbReference type="ARBA" id="ARBA00023235"/>
    </source>
</evidence>
<gene>
    <name evidence="4" type="primary">rpiB</name>
    <name evidence="4" type="ORF">FXF47_01475</name>
</gene>
<sequence length="149" mass="16826">MKIGIANDHRGYKLKLKIIEMLEKKGFIVEDEGTDSEESVDYPDYGKLVAEKVSKGEYDRGIVICGSGIGMSIIANKFSGVRAALCYNPVIAKMTRKHNNANVLVLAADYIGEEELEKTLKNFFNTEFDGGRHKRRIEKINKIEKEIKK</sequence>
<evidence type="ECO:0000256" key="1">
    <source>
        <dbReference type="ARBA" id="ARBA00008754"/>
    </source>
</evidence>
<dbReference type="SUPFAM" id="SSF89623">
    <property type="entry name" value="Ribose/Galactose isomerase RpiB/AlsB"/>
    <property type="match status" value="1"/>
</dbReference>
<feature type="active site" description="Proton acceptor" evidence="3">
    <location>
        <position position="65"/>
    </location>
</feature>
<evidence type="ECO:0000313" key="5">
    <source>
        <dbReference type="Proteomes" id="UP000324143"/>
    </source>
</evidence>
<feature type="active site" description="Proton donor" evidence="3">
    <location>
        <position position="98"/>
    </location>
</feature>
<dbReference type="InterPro" id="IPR004785">
    <property type="entry name" value="RpiB"/>
</dbReference>
<dbReference type="InterPro" id="IPR003500">
    <property type="entry name" value="RpiB_LacA_LacB"/>
</dbReference>
<keyword evidence="5" id="KW-1185">Reference proteome</keyword>
<comment type="similarity">
    <text evidence="1">Belongs to the LacAB/RpiB family.</text>
</comment>
<dbReference type="PIRSF" id="PIRSF005384">
    <property type="entry name" value="RpiB_LacA_B"/>
    <property type="match status" value="1"/>
</dbReference>
<comment type="caution">
    <text evidence="4">The sequence shown here is derived from an EMBL/GenBank/DDBJ whole genome shotgun (WGS) entry which is preliminary data.</text>
</comment>
<reference evidence="4" key="1">
    <citation type="submission" date="2019-08" db="EMBL/GenBank/DDBJ databases">
        <title>Genomic characterization of a novel candidate phylum (ARYD3) from a high temperature, high salinity tertiary oil reservoir in north central Oklahoma, USA.</title>
        <authorList>
            <person name="Youssef N.H."/>
            <person name="Yadav A."/>
            <person name="Elshahed M.S."/>
        </authorList>
    </citation>
    <scope>NUCLEOTIDE SEQUENCE [LARGE SCALE GENOMIC DNA]</scope>
    <source>
        <strain evidence="4">ARYD3</strain>
    </source>
</reference>
<dbReference type="GO" id="GO:0009052">
    <property type="term" value="P:pentose-phosphate shunt, non-oxidative branch"/>
    <property type="evidence" value="ECO:0007669"/>
    <property type="project" value="TreeGrafter"/>
</dbReference>
<dbReference type="AlphaFoldDB" id="A0A5D0MFX1"/>
<dbReference type="NCBIfam" id="TIGR01120">
    <property type="entry name" value="rpiB"/>
    <property type="match status" value="1"/>
</dbReference>
<dbReference type="GO" id="GO:0004751">
    <property type="term" value="F:ribose-5-phosphate isomerase activity"/>
    <property type="evidence" value="ECO:0007669"/>
    <property type="project" value="UniProtKB-EC"/>
</dbReference>
<evidence type="ECO:0000313" key="4">
    <source>
        <dbReference type="EMBL" id="TYB31936.1"/>
    </source>
</evidence>
<dbReference type="GO" id="GO:0019316">
    <property type="term" value="P:D-allose catabolic process"/>
    <property type="evidence" value="ECO:0007669"/>
    <property type="project" value="TreeGrafter"/>
</dbReference>
<dbReference type="Gene3D" id="3.40.1400.10">
    <property type="entry name" value="Sugar-phosphate isomerase, RpiB/LacA/LacB"/>
    <property type="match status" value="1"/>
</dbReference>
<organism evidence="4 5">
    <name type="scientific">Candidatus Mcinerneyibacterium aminivorans</name>
    <dbReference type="NCBI Taxonomy" id="2703815"/>
    <lineage>
        <taxon>Bacteria</taxon>
        <taxon>Candidatus Macinerneyibacteriota</taxon>
        <taxon>Candidatus Mcinerneyibacteria</taxon>
        <taxon>Candidatus Mcinerneyibacteriales</taxon>
        <taxon>Candidatus Mcinerneyibacteriaceae</taxon>
        <taxon>Candidatus Mcinerneyibacterium</taxon>
    </lineage>
</organism>
<proteinExistence type="inferred from homology"/>
<accession>A0A5D0MFX1</accession>
<dbReference type="EC" id="5.3.1.6" evidence="4"/>
<evidence type="ECO:0000256" key="3">
    <source>
        <dbReference type="PIRSR" id="PIRSR005384-1"/>
    </source>
</evidence>